<evidence type="ECO:0000313" key="3">
    <source>
        <dbReference type="WBParaSite" id="L893_g32841.t1"/>
    </source>
</evidence>
<evidence type="ECO:0000313" key="2">
    <source>
        <dbReference type="Proteomes" id="UP000095287"/>
    </source>
</evidence>
<sequence length="147" mass="16500">MSFFVGRRSGQAAQAVRDRRHYRSICASAVDLVLVALPLHAASRALCRSAIHPAVPTVRFCGVRRRRPRSSHVASMTRRTMRSETEEERSVPTERVTRFAARSADPKTVCAKNRLSRMVCSRLESRLSGFGQSLLFTGRDETCFAVF</sequence>
<dbReference type="WBParaSite" id="L893_g32841.t1">
    <property type="protein sequence ID" value="L893_g32841.t1"/>
    <property type="gene ID" value="L893_g32841"/>
</dbReference>
<protein>
    <submittedName>
        <fullName evidence="3">Uncharacterized protein</fullName>
    </submittedName>
</protein>
<proteinExistence type="predicted"/>
<keyword evidence="2" id="KW-1185">Reference proteome</keyword>
<accession>A0A1I8A5B8</accession>
<feature type="compositionally biased region" description="Basic and acidic residues" evidence="1">
    <location>
        <begin position="81"/>
        <end position="90"/>
    </location>
</feature>
<feature type="region of interest" description="Disordered" evidence="1">
    <location>
        <begin position="71"/>
        <end position="90"/>
    </location>
</feature>
<dbReference type="Proteomes" id="UP000095287">
    <property type="component" value="Unplaced"/>
</dbReference>
<reference evidence="3" key="1">
    <citation type="submission" date="2016-11" db="UniProtKB">
        <authorList>
            <consortium name="WormBaseParasite"/>
        </authorList>
    </citation>
    <scope>IDENTIFICATION</scope>
</reference>
<name>A0A1I8A5B8_9BILA</name>
<organism evidence="2 3">
    <name type="scientific">Steinernema glaseri</name>
    <dbReference type="NCBI Taxonomy" id="37863"/>
    <lineage>
        <taxon>Eukaryota</taxon>
        <taxon>Metazoa</taxon>
        <taxon>Ecdysozoa</taxon>
        <taxon>Nematoda</taxon>
        <taxon>Chromadorea</taxon>
        <taxon>Rhabditida</taxon>
        <taxon>Tylenchina</taxon>
        <taxon>Panagrolaimomorpha</taxon>
        <taxon>Strongyloidoidea</taxon>
        <taxon>Steinernematidae</taxon>
        <taxon>Steinernema</taxon>
    </lineage>
</organism>
<evidence type="ECO:0000256" key="1">
    <source>
        <dbReference type="SAM" id="MobiDB-lite"/>
    </source>
</evidence>
<dbReference type="AlphaFoldDB" id="A0A1I8A5B8"/>